<proteinExistence type="inferred from homology"/>
<dbReference type="PANTHER" id="PTHR46847">
    <property type="entry name" value="D-ALLOSE-BINDING PERIPLASMIC PROTEIN-RELATED"/>
    <property type="match status" value="1"/>
</dbReference>
<dbReference type="InterPro" id="IPR028082">
    <property type="entry name" value="Peripla_BP_I"/>
</dbReference>
<feature type="signal peptide" evidence="5">
    <location>
        <begin position="1"/>
        <end position="18"/>
    </location>
</feature>
<dbReference type="PANTHER" id="PTHR46847:SF1">
    <property type="entry name" value="D-ALLOSE-BINDING PERIPLASMIC PROTEIN-RELATED"/>
    <property type="match status" value="1"/>
</dbReference>
<name>A0A1G7XH56_9ACTN</name>
<feature type="domain" description="Periplasmic binding protein" evidence="6">
    <location>
        <begin position="64"/>
        <end position="311"/>
    </location>
</feature>
<reference evidence="8" key="1">
    <citation type="submission" date="2016-10" db="EMBL/GenBank/DDBJ databases">
        <authorList>
            <person name="Varghese N."/>
            <person name="Submissions S."/>
        </authorList>
    </citation>
    <scope>NUCLEOTIDE SEQUENCE [LARGE SCALE GENOMIC DNA]</scope>
    <source>
        <strain evidence="8">DSM 44526</strain>
    </source>
</reference>
<gene>
    <name evidence="7" type="ORF">SAMN05660324_3654</name>
</gene>
<dbReference type="Gene3D" id="3.40.50.2300">
    <property type="match status" value="2"/>
</dbReference>
<feature type="compositionally biased region" description="Low complexity" evidence="4">
    <location>
        <begin position="26"/>
        <end position="43"/>
    </location>
</feature>
<comment type="similarity">
    <text evidence="2">Belongs to the bacterial solute-binding protein 2 family.</text>
</comment>
<feature type="region of interest" description="Disordered" evidence="4">
    <location>
        <begin position="26"/>
        <end position="53"/>
    </location>
</feature>
<evidence type="ECO:0000256" key="2">
    <source>
        <dbReference type="ARBA" id="ARBA00007639"/>
    </source>
</evidence>
<dbReference type="GO" id="GO:0030246">
    <property type="term" value="F:carbohydrate binding"/>
    <property type="evidence" value="ECO:0007669"/>
    <property type="project" value="UniProtKB-ARBA"/>
</dbReference>
<keyword evidence="3 5" id="KW-0732">Signal</keyword>
<dbReference type="EMBL" id="FNCF01000006">
    <property type="protein sequence ID" value="SDG83456.1"/>
    <property type="molecule type" value="Genomic_DNA"/>
</dbReference>
<evidence type="ECO:0000256" key="5">
    <source>
        <dbReference type="SAM" id="SignalP"/>
    </source>
</evidence>
<dbReference type="SUPFAM" id="SSF53822">
    <property type="entry name" value="Periplasmic binding protein-like I"/>
    <property type="match status" value="1"/>
</dbReference>
<evidence type="ECO:0000256" key="1">
    <source>
        <dbReference type="ARBA" id="ARBA00004196"/>
    </source>
</evidence>
<evidence type="ECO:0000256" key="3">
    <source>
        <dbReference type="ARBA" id="ARBA00022729"/>
    </source>
</evidence>
<dbReference type="PROSITE" id="PS51257">
    <property type="entry name" value="PROKAR_LIPOPROTEIN"/>
    <property type="match status" value="1"/>
</dbReference>
<evidence type="ECO:0000313" key="8">
    <source>
        <dbReference type="Proteomes" id="UP000198863"/>
    </source>
</evidence>
<organism evidence="7 8">
    <name type="scientific">Klenkia brasiliensis</name>
    <dbReference type="NCBI Taxonomy" id="333142"/>
    <lineage>
        <taxon>Bacteria</taxon>
        <taxon>Bacillati</taxon>
        <taxon>Actinomycetota</taxon>
        <taxon>Actinomycetes</taxon>
        <taxon>Geodermatophilales</taxon>
        <taxon>Geodermatophilaceae</taxon>
        <taxon>Klenkia</taxon>
    </lineage>
</organism>
<dbReference type="AlphaFoldDB" id="A0A1G7XH56"/>
<evidence type="ECO:0000256" key="4">
    <source>
        <dbReference type="SAM" id="MobiDB-lite"/>
    </source>
</evidence>
<evidence type="ECO:0000313" key="7">
    <source>
        <dbReference type="EMBL" id="SDG83456.1"/>
    </source>
</evidence>
<dbReference type="Pfam" id="PF13407">
    <property type="entry name" value="Peripla_BP_4"/>
    <property type="match status" value="1"/>
</dbReference>
<evidence type="ECO:0000259" key="6">
    <source>
        <dbReference type="Pfam" id="PF13407"/>
    </source>
</evidence>
<keyword evidence="8" id="KW-1185">Reference proteome</keyword>
<sequence length="338" mass="34248">MKRRPLALAAGACLLALAACDSGSPAADSAAPGSQAPSSLPAPSVQPTGCEQPADGPFKVGLVTINLQALFFNQINAAAQAMADDQGVDLQIISGNDDSVTQANAIDTLVAGGVDAIIVDAIDTEGIKPSVQAADAAGIPVVAVDAIVDDASIDAQVGTANSEGGAQIGQALLDQSGGEGEVGIVGALNSTIQLERQQGFTDAVTAGGMTVGTVVDGKNVQETAQSAAENLLTGNPDLQYVYATGEPALIGVAAAVRGQGAQDRVDVVGWDLSDPAVDGLRDGWITGVVQQQTFEFGYRAMAAAIDLACGNPVERDQPVPTEIVTPDNVDDYTFYLED</sequence>
<dbReference type="OrthoDB" id="9813037at2"/>
<dbReference type="InterPro" id="IPR025997">
    <property type="entry name" value="SBP_2_dom"/>
</dbReference>
<dbReference type="GO" id="GO:0030313">
    <property type="term" value="C:cell envelope"/>
    <property type="evidence" value="ECO:0007669"/>
    <property type="project" value="UniProtKB-SubCell"/>
</dbReference>
<dbReference type="RefSeq" id="WP_091066582.1">
    <property type="nucleotide sequence ID" value="NZ_FNCF01000006.1"/>
</dbReference>
<comment type="subcellular location">
    <subcellularLocation>
        <location evidence="1">Cell envelope</location>
    </subcellularLocation>
</comment>
<feature type="chain" id="PRO_5038487129" evidence="5">
    <location>
        <begin position="19"/>
        <end position="338"/>
    </location>
</feature>
<dbReference type="Proteomes" id="UP000198863">
    <property type="component" value="Unassembled WGS sequence"/>
</dbReference>
<accession>A0A1G7XH56</accession>
<protein>
    <submittedName>
        <fullName evidence="7">Ribose transport system substrate-binding protein</fullName>
    </submittedName>
</protein>